<dbReference type="Proteomes" id="UP001489004">
    <property type="component" value="Unassembled WGS sequence"/>
</dbReference>
<dbReference type="GO" id="GO:0005634">
    <property type="term" value="C:nucleus"/>
    <property type="evidence" value="ECO:0007669"/>
    <property type="project" value="TreeGrafter"/>
</dbReference>
<dbReference type="CDD" id="cd16653">
    <property type="entry name" value="RING-like_Rtf2"/>
    <property type="match status" value="1"/>
</dbReference>
<dbReference type="PANTHER" id="PTHR12775">
    <property type="entry name" value="PROTEIN C20ORF43 HOMOLOG"/>
    <property type="match status" value="1"/>
</dbReference>
<dbReference type="Pfam" id="PF04641">
    <property type="entry name" value="Rtf2"/>
    <property type="match status" value="1"/>
</dbReference>
<dbReference type="InterPro" id="IPR029071">
    <property type="entry name" value="Ubiquitin-like_domsf"/>
</dbReference>
<keyword evidence="4" id="KW-1185">Reference proteome</keyword>
<evidence type="ECO:0000313" key="4">
    <source>
        <dbReference type="Proteomes" id="UP001489004"/>
    </source>
</evidence>
<feature type="region of interest" description="Disordered" evidence="1">
    <location>
        <begin position="369"/>
        <end position="390"/>
    </location>
</feature>
<dbReference type="PROSITE" id="PS50053">
    <property type="entry name" value="UBIQUITIN_2"/>
    <property type="match status" value="1"/>
</dbReference>
<dbReference type="PANTHER" id="PTHR12775:SF2">
    <property type="entry name" value="REPLICATION TERMINATION FACTOR 2"/>
    <property type="match status" value="1"/>
</dbReference>
<dbReference type="InterPro" id="IPR000626">
    <property type="entry name" value="Ubiquitin-like_dom"/>
</dbReference>
<dbReference type="AlphaFoldDB" id="A0AAW1Q1A3"/>
<name>A0AAW1Q1A3_9CHLO</name>
<dbReference type="GO" id="GO:0006274">
    <property type="term" value="P:DNA replication termination"/>
    <property type="evidence" value="ECO:0007669"/>
    <property type="project" value="TreeGrafter"/>
</dbReference>
<gene>
    <name evidence="3" type="ORF">WJX72_006506</name>
</gene>
<accession>A0AAW1Q1A3</accession>
<dbReference type="SUPFAM" id="SSF54236">
    <property type="entry name" value="Ubiquitin-like"/>
    <property type="match status" value="1"/>
</dbReference>
<sequence>MQIFLRCGGEVGTIVLDVSAKDSVGQLKHTLGSRGARLPSAHQLWLQYQGRSLADQTTLAQAGIRSASTVDVHCRLRGGGGDGGSTGAESRSSYLEMYLEKKPDKVNPAEEKLARWTSCQLSGEPLQPPCVSDELGNMFNKDAVITALVSKTLPKSLSHISSLRHLIDLKLERNPHYKPGASSQATFQPGNEAAFCCPITGQECNGRFRFVLLRNTGHVISERALKQVPSAVEEHIGQQWTPADVLVLNPTAEEAEQMREQLLQKRAAAKASKKTGKHGVKNGATAAEDLVIAANAAKARSQPTSAAAVADIVASAAELAHAAHAAHNGKRSAEQAALDGKAKAKKFKAPETAPKYASKDVYASIFTSSRPQEKETYSCRSTSARGMNMV</sequence>
<dbReference type="SMART" id="SM00213">
    <property type="entry name" value="UBQ"/>
    <property type="match status" value="1"/>
</dbReference>
<evidence type="ECO:0000313" key="3">
    <source>
        <dbReference type="EMBL" id="KAK9814475.1"/>
    </source>
</evidence>
<dbReference type="Pfam" id="PF00240">
    <property type="entry name" value="ubiquitin"/>
    <property type="match status" value="1"/>
</dbReference>
<protein>
    <recommendedName>
        <fullName evidence="2">Ubiquitin-like domain-containing protein</fullName>
    </recommendedName>
</protein>
<dbReference type="EMBL" id="JALJOR010000007">
    <property type="protein sequence ID" value="KAK9814475.1"/>
    <property type="molecule type" value="Genomic_DNA"/>
</dbReference>
<organism evidence="3 4">
    <name type="scientific">[Myrmecia] bisecta</name>
    <dbReference type="NCBI Taxonomy" id="41462"/>
    <lineage>
        <taxon>Eukaryota</taxon>
        <taxon>Viridiplantae</taxon>
        <taxon>Chlorophyta</taxon>
        <taxon>core chlorophytes</taxon>
        <taxon>Trebouxiophyceae</taxon>
        <taxon>Trebouxiales</taxon>
        <taxon>Trebouxiaceae</taxon>
        <taxon>Myrmecia</taxon>
    </lineage>
</organism>
<comment type="caution">
    <text evidence="3">The sequence shown here is derived from an EMBL/GenBank/DDBJ whole genome shotgun (WGS) entry which is preliminary data.</text>
</comment>
<evidence type="ECO:0000259" key="2">
    <source>
        <dbReference type="PROSITE" id="PS50053"/>
    </source>
</evidence>
<dbReference type="InterPro" id="IPR006735">
    <property type="entry name" value="Rtf2"/>
</dbReference>
<dbReference type="InterPro" id="IPR027799">
    <property type="entry name" value="Rtf2_RING-finger"/>
</dbReference>
<feature type="domain" description="Ubiquitin-like" evidence="2">
    <location>
        <begin position="1"/>
        <end position="79"/>
    </location>
</feature>
<evidence type="ECO:0000256" key="1">
    <source>
        <dbReference type="SAM" id="MobiDB-lite"/>
    </source>
</evidence>
<proteinExistence type="predicted"/>
<feature type="compositionally biased region" description="Polar residues" evidence="1">
    <location>
        <begin position="378"/>
        <end position="390"/>
    </location>
</feature>
<dbReference type="Gene3D" id="3.10.20.90">
    <property type="entry name" value="Phosphatidylinositol 3-kinase Catalytic Subunit, Chain A, domain 1"/>
    <property type="match status" value="1"/>
</dbReference>
<reference evidence="3 4" key="1">
    <citation type="journal article" date="2024" name="Nat. Commun.">
        <title>Phylogenomics reveals the evolutionary origins of lichenization in chlorophyte algae.</title>
        <authorList>
            <person name="Puginier C."/>
            <person name="Libourel C."/>
            <person name="Otte J."/>
            <person name="Skaloud P."/>
            <person name="Haon M."/>
            <person name="Grisel S."/>
            <person name="Petersen M."/>
            <person name="Berrin J.G."/>
            <person name="Delaux P.M."/>
            <person name="Dal Grande F."/>
            <person name="Keller J."/>
        </authorList>
    </citation>
    <scope>NUCLEOTIDE SEQUENCE [LARGE SCALE GENOMIC DNA]</scope>
    <source>
        <strain evidence="3 4">SAG 2043</strain>
    </source>
</reference>